<reference evidence="4" key="3">
    <citation type="submission" date="2016-03" db="UniProtKB">
        <authorList>
            <consortium name="EnsemblProtists"/>
        </authorList>
    </citation>
    <scope>IDENTIFICATION</scope>
</reference>
<dbReference type="GeneID" id="17308314"/>
<reference evidence="5" key="2">
    <citation type="submission" date="2012-11" db="EMBL/GenBank/DDBJ databases">
        <authorList>
            <person name="Kuo A."/>
            <person name="Curtis B.A."/>
            <person name="Tanifuji G."/>
            <person name="Burki F."/>
            <person name="Gruber A."/>
            <person name="Irimia M."/>
            <person name="Maruyama S."/>
            <person name="Arias M.C."/>
            <person name="Ball S.G."/>
            <person name="Gile G.H."/>
            <person name="Hirakawa Y."/>
            <person name="Hopkins J.F."/>
            <person name="Rensing S.A."/>
            <person name="Schmutz J."/>
            <person name="Symeonidi A."/>
            <person name="Elias M."/>
            <person name="Eveleigh R.J."/>
            <person name="Herman E.K."/>
            <person name="Klute M.J."/>
            <person name="Nakayama T."/>
            <person name="Obornik M."/>
            <person name="Reyes-Prieto A."/>
            <person name="Armbrust E.V."/>
            <person name="Aves S.J."/>
            <person name="Beiko R.G."/>
            <person name="Coutinho P."/>
            <person name="Dacks J.B."/>
            <person name="Durnford D.G."/>
            <person name="Fast N.M."/>
            <person name="Green B.R."/>
            <person name="Grisdale C."/>
            <person name="Hempe F."/>
            <person name="Henrissat B."/>
            <person name="Hoppner M.P."/>
            <person name="Ishida K.-I."/>
            <person name="Kim E."/>
            <person name="Koreny L."/>
            <person name="Kroth P.G."/>
            <person name="Liu Y."/>
            <person name="Malik S.-B."/>
            <person name="Maier U.G."/>
            <person name="McRose D."/>
            <person name="Mock T."/>
            <person name="Neilson J.A."/>
            <person name="Onodera N.T."/>
            <person name="Poole A.M."/>
            <person name="Pritham E.J."/>
            <person name="Richards T.A."/>
            <person name="Rocap G."/>
            <person name="Roy S.W."/>
            <person name="Sarai C."/>
            <person name="Schaack S."/>
            <person name="Shirato S."/>
            <person name="Slamovits C.H."/>
            <person name="Spencer D.F."/>
            <person name="Suzuki S."/>
            <person name="Worden A.Z."/>
            <person name="Zauner S."/>
            <person name="Barry K."/>
            <person name="Bell C."/>
            <person name="Bharti A.K."/>
            <person name="Crow J.A."/>
            <person name="Grimwood J."/>
            <person name="Kramer R."/>
            <person name="Lindquist E."/>
            <person name="Lucas S."/>
            <person name="Salamov A."/>
            <person name="McFadden G.I."/>
            <person name="Lane C.E."/>
            <person name="Keeling P.J."/>
            <person name="Gray M.W."/>
            <person name="Grigoriev I.V."/>
            <person name="Archibald J.M."/>
        </authorList>
    </citation>
    <scope>NUCLEOTIDE SEQUENCE</scope>
    <source>
        <strain evidence="5">CCMP2712</strain>
    </source>
</reference>
<dbReference type="EMBL" id="JH992975">
    <property type="protein sequence ID" value="EKX51630.1"/>
    <property type="molecule type" value="Genomic_DNA"/>
</dbReference>
<organism evidence="3">
    <name type="scientific">Guillardia theta (strain CCMP2712)</name>
    <name type="common">Cryptophyte</name>
    <dbReference type="NCBI Taxonomy" id="905079"/>
    <lineage>
        <taxon>Eukaryota</taxon>
        <taxon>Cryptophyceae</taxon>
        <taxon>Pyrenomonadales</taxon>
        <taxon>Geminigeraceae</taxon>
        <taxon>Guillardia</taxon>
    </lineage>
</organism>
<reference evidence="3 5" key="1">
    <citation type="journal article" date="2012" name="Nature">
        <title>Algal genomes reveal evolutionary mosaicism and the fate of nucleomorphs.</title>
        <authorList>
            <consortium name="DOE Joint Genome Institute"/>
            <person name="Curtis B.A."/>
            <person name="Tanifuji G."/>
            <person name="Burki F."/>
            <person name="Gruber A."/>
            <person name="Irimia M."/>
            <person name="Maruyama S."/>
            <person name="Arias M.C."/>
            <person name="Ball S.G."/>
            <person name="Gile G.H."/>
            <person name="Hirakawa Y."/>
            <person name="Hopkins J.F."/>
            <person name="Kuo A."/>
            <person name="Rensing S.A."/>
            <person name="Schmutz J."/>
            <person name="Symeonidi A."/>
            <person name="Elias M."/>
            <person name="Eveleigh R.J."/>
            <person name="Herman E.K."/>
            <person name="Klute M.J."/>
            <person name="Nakayama T."/>
            <person name="Obornik M."/>
            <person name="Reyes-Prieto A."/>
            <person name="Armbrust E.V."/>
            <person name="Aves S.J."/>
            <person name="Beiko R.G."/>
            <person name="Coutinho P."/>
            <person name="Dacks J.B."/>
            <person name="Durnford D.G."/>
            <person name="Fast N.M."/>
            <person name="Green B.R."/>
            <person name="Grisdale C.J."/>
            <person name="Hempel F."/>
            <person name="Henrissat B."/>
            <person name="Hoppner M.P."/>
            <person name="Ishida K."/>
            <person name="Kim E."/>
            <person name="Koreny L."/>
            <person name="Kroth P.G."/>
            <person name="Liu Y."/>
            <person name="Malik S.B."/>
            <person name="Maier U.G."/>
            <person name="McRose D."/>
            <person name="Mock T."/>
            <person name="Neilson J.A."/>
            <person name="Onodera N.T."/>
            <person name="Poole A.M."/>
            <person name="Pritham E.J."/>
            <person name="Richards T.A."/>
            <person name="Rocap G."/>
            <person name="Roy S.W."/>
            <person name="Sarai C."/>
            <person name="Schaack S."/>
            <person name="Shirato S."/>
            <person name="Slamovits C.H."/>
            <person name="Spencer D.F."/>
            <person name="Suzuki S."/>
            <person name="Worden A.Z."/>
            <person name="Zauner S."/>
            <person name="Barry K."/>
            <person name="Bell C."/>
            <person name="Bharti A.K."/>
            <person name="Crow J.A."/>
            <person name="Grimwood J."/>
            <person name="Kramer R."/>
            <person name="Lindquist E."/>
            <person name="Lucas S."/>
            <person name="Salamov A."/>
            <person name="McFadden G.I."/>
            <person name="Lane C.E."/>
            <person name="Keeling P.J."/>
            <person name="Gray M.W."/>
            <person name="Grigoriev I.V."/>
            <person name="Archibald J.M."/>
        </authorList>
    </citation>
    <scope>NUCLEOTIDE SEQUENCE</scope>
    <source>
        <strain evidence="3 5">CCMP2712</strain>
    </source>
</reference>
<keyword evidence="2" id="KW-0812">Transmembrane</keyword>
<keyword evidence="2" id="KW-0472">Membrane</keyword>
<feature type="transmembrane region" description="Helical" evidence="2">
    <location>
        <begin position="415"/>
        <end position="439"/>
    </location>
</feature>
<sequence>MVTSDFPARRLLEQLSFSCIILQDGHAFILSNPCRIRTLMKGGRRSPLVASAAPPGSAEKGTEEQSDNAKRSEHEYQGQGHETRDNPLNKDMFKDFFKQNSFVSRWMEDEIQELESSIGYDVPGQGQIVEYDPAFLSKLGWMINLRGTVFSIPFIYWQFLWLLVVAGLYAWAAGPMPAVIDAMGIQGISCSTGGPRLKLPILKPQTFALSLVGGLLGFLLSLFNANGLDRWWKTRDCLGIVIGRSVDISMMISIYIKGWDAESERVAAWYRAQLIRWCNLAHILIYRQANNQDDLTELIEDTNYNPPRQWLTREELVLFEPSKAQESSPVRVSDSLTRRRKFFSQQLAARPRTKIRQDLKSFDPPLVSRYVVVYYWMDELISKAAREGLIDSARPEALWKLQDNITKMRGAAADVFMYLYCKIPYISVGGSALKVAWMASRPIDFMLAMLMIFFINLTYEGLLHIHIRVWNPLGFDRNDFPQRRYLDFVWTATHQFLLPMKRLLPTFMIPNAGVFAKPKGLTRMPLPNMAHPPPSNPQHAPNPPEAQPEHAAEPHFSSSRVKDPSAQPAGRTGQGYSGWVAEEGGARQDAPMPPAQVEQVERGRPKAQGQSERETDMLQQARDVKKNPEVSGSVLRETSQLGPPKDVDKIPGAFEDKS</sequence>
<feature type="transmembrane region" description="Helical" evidence="2">
    <location>
        <begin position="148"/>
        <end position="172"/>
    </location>
</feature>
<protein>
    <submittedName>
        <fullName evidence="3 4">Uncharacterized protein</fullName>
    </submittedName>
</protein>
<name>L1JTV0_GUITC</name>
<dbReference type="PaxDb" id="55529-EKX51630"/>
<feature type="region of interest" description="Disordered" evidence="1">
    <location>
        <begin position="523"/>
        <end position="658"/>
    </location>
</feature>
<evidence type="ECO:0000256" key="2">
    <source>
        <dbReference type="SAM" id="Phobius"/>
    </source>
</evidence>
<dbReference type="EnsemblProtists" id="EKX51630">
    <property type="protein sequence ID" value="EKX51630"/>
    <property type="gene ID" value="GUITHDRAFT_134521"/>
</dbReference>
<evidence type="ECO:0000313" key="4">
    <source>
        <dbReference type="EnsemblProtists" id="EKX51630"/>
    </source>
</evidence>
<evidence type="ECO:0000256" key="1">
    <source>
        <dbReference type="SAM" id="MobiDB-lite"/>
    </source>
</evidence>
<gene>
    <name evidence="3" type="ORF">GUITHDRAFT_134521</name>
</gene>
<evidence type="ECO:0000313" key="3">
    <source>
        <dbReference type="EMBL" id="EKX51630.1"/>
    </source>
</evidence>
<feature type="compositionally biased region" description="Basic and acidic residues" evidence="1">
    <location>
        <begin position="645"/>
        <end position="658"/>
    </location>
</feature>
<dbReference type="Proteomes" id="UP000011087">
    <property type="component" value="Unassembled WGS sequence"/>
</dbReference>
<feature type="compositionally biased region" description="Pro residues" evidence="1">
    <location>
        <begin position="530"/>
        <end position="546"/>
    </location>
</feature>
<dbReference type="HOGENOM" id="CLU_417067_0_0_1"/>
<dbReference type="KEGG" id="gtt:GUITHDRAFT_134521"/>
<keyword evidence="2" id="KW-1133">Transmembrane helix</keyword>
<proteinExistence type="predicted"/>
<accession>L1JTV0</accession>
<dbReference type="AlphaFoldDB" id="L1JTV0"/>
<feature type="transmembrane region" description="Helical" evidence="2">
    <location>
        <begin position="445"/>
        <end position="467"/>
    </location>
</feature>
<evidence type="ECO:0000313" key="5">
    <source>
        <dbReference type="Proteomes" id="UP000011087"/>
    </source>
</evidence>
<dbReference type="RefSeq" id="XP_005838610.1">
    <property type="nucleotide sequence ID" value="XM_005838553.1"/>
</dbReference>
<feature type="compositionally biased region" description="Basic and acidic residues" evidence="1">
    <location>
        <begin position="611"/>
        <end position="628"/>
    </location>
</feature>
<keyword evidence="5" id="KW-1185">Reference proteome</keyword>
<feature type="transmembrane region" description="Helical" evidence="2">
    <location>
        <begin position="207"/>
        <end position="225"/>
    </location>
</feature>
<dbReference type="GO" id="GO:0005254">
    <property type="term" value="F:chloride channel activity"/>
    <property type="evidence" value="ECO:0007669"/>
    <property type="project" value="InterPro"/>
</dbReference>
<feature type="compositionally biased region" description="Basic and acidic residues" evidence="1">
    <location>
        <begin position="60"/>
        <end position="89"/>
    </location>
</feature>
<feature type="region of interest" description="Disordered" evidence="1">
    <location>
        <begin position="46"/>
        <end position="89"/>
    </location>
</feature>